<name>B0T0F7_CAUSK</name>
<dbReference type="EMBL" id="CP000927">
    <property type="protein sequence ID" value="ABZ70603.1"/>
    <property type="molecule type" value="Genomic_DNA"/>
</dbReference>
<keyword evidence="1" id="KW-1133">Transmembrane helix</keyword>
<dbReference type="STRING" id="366602.Caul_1473"/>
<dbReference type="OrthoDB" id="7597062at2"/>
<gene>
    <name evidence="2" type="ordered locus">Caul_1473</name>
</gene>
<evidence type="ECO:0000256" key="1">
    <source>
        <dbReference type="SAM" id="Phobius"/>
    </source>
</evidence>
<sequence>MSATVQPGLAQMVAATAILAVAGGVWLLWLAWKRNPKPRGGLIAGGWALLIAAAVLLAPWAGGDRGVAILALMVAAAATAFIVISGRWTLPHGKRAKPIRATPGGADPAPGPASTWPRAVAALLLALPVSTAASVAAGVALAVWTPGSPADKLVTAAFGAPLVLAAAMVWTCADRRLLRTTTGLVALTAVCALAVVLRPH</sequence>
<protein>
    <submittedName>
        <fullName evidence="2">Uncharacterized protein</fullName>
    </submittedName>
</protein>
<reference evidence="2" key="1">
    <citation type="submission" date="2008-01" db="EMBL/GenBank/DDBJ databases">
        <title>Complete sequence of chromosome of Caulobacter sp. K31.</title>
        <authorList>
            <consortium name="US DOE Joint Genome Institute"/>
            <person name="Copeland A."/>
            <person name="Lucas S."/>
            <person name="Lapidus A."/>
            <person name="Barry K."/>
            <person name="Glavina del Rio T."/>
            <person name="Dalin E."/>
            <person name="Tice H."/>
            <person name="Pitluck S."/>
            <person name="Bruce D."/>
            <person name="Goodwin L."/>
            <person name="Thompson L.S."/>
            <person name="Brettin T."/>
            <person name="Detter J.C."/>
            <person name="Han C."/>
            <person name="Schmutz J."/>
            <person name="Larimer F."/>
            <person name="Land M."/>
            <person name="Hauser L."/>
            <person name="Kyrpides N."/>
            <person name="Kim E."/>
            <person name="Stephens C."/>
            <person name="Richardson P."/>
        </authorList>
    </citation>
    <scope>NUCLEOTIDE SEQUENCE [LARGE SCALE GENOMIC DNA]</scope>
    <source>
        <strain evidence="2">K31</strain>
    </source>
</reference>
<dbReference type="HOGENOM" id="CLU_1453538_0_0_5"/>
<keyword evidence="1" id="KW-0472">Membrane</keyword>
<keyword evidence="1" id="KW-0812">Transmembrane</keyword>
<dbReference type="AlphaFoldDB" id="B0T0F7"/>
<accession>B0T0F7</accession>
<dbReference type="KEGG" id="cak:Caul_1473"/>
<evidence type="ECO:0000313" key="2">
    <source>
        <dbReference type="EMBL" id="ABZ70603.1"/>
    </source>
</evidence>
<feature type="transmembrane region" description="Helical" evidence="1">
    <location>
        <begin position="120"/>
        <end position="141"/>
    </location>
</feature>
<proteinExistence type="predicted"/>
<feature type="transmembrane region" description="Helical" evidence="1">
    <location>
        <begin position="42"/>
        <end position="61"/>
    </location>
</feature>
<feature type="transmembrane region" description="Helical" evidence="1">
    <location>
        <begin position="12"/>
        <end position="30"/>
    </location>
</feature>
<feature type="transmembrane region" description="Helical" evidence="1">
    <location>
        <begin position="67"/>
        <end position="90"/>
    </location>
</feature>
<feature type="transmembrane region" description="Helical" evidence="1">
    <location>
        <begin position="153"/>
        <end position="170"/>
    </location>
</feature>
<feature type="transmembrane region" description="Helical" evidence="1">
    <location>
        <begin position="177"/>
        <end position="197"/>
    </location>
</feature>
<organism evidence="2">
    <name type="scientific">Caulobacter sp. (strain K31)</name>
    <dbReference type="NCBI Taxonomy" id="366602"/>
    <lineage>
        <taxon>Bacteria</taxon>
        <taxon>Pseudomonadati</taxon>
        <taxon>Pseudomonadota</taxon>
        <taxon>Alphaproteobacteria</taxon>
        <taxon>Caulobacterales</taxon>
        <taxon>Caulobacteraceae</taxon>
        <taxon>Caulobacter</taxon>
    </lineage>
</organism>